<dbReference type="EMBL" id="FNGA01000002">
    <property type="protein sequence ID" value="SDK91496.1"/>
    <property type="molecule type" value="Genomic_DNA"/>
</dbReference>
<evidence type="ECO:0000313" key="2">
    <source>
        <dbReference type="EMBL" id="SDK91496.1"/>
    </source>
</evidence>
<gene>
    <name evidence="2" type="ORF">SAMN05660337_1690</name>
</gene>
<organism evidence="2 3">
    <name type="scientific">Maridesulfovibrio ferrireducens</name>
    <dbReference type="NCBI Taxonomy" id="246191"/>
    <lineage>
        <taxon>Bacteria</taxon>
        <taxon>Pseudomonadati</taxon>
        <taxon>Thermodesulfobacteriota</taxon>
        <taxon>Desulfovibrionia</taxon>
        <taxon>Desulfovibrionales</taxon>
        <taxon>Desulfovibrionaceae</taxon>
        <taxon>Maridesulfovibrio</taxon>
    </lineage>
</organism>
<dbReference type="Pfam" id="PF01740">
    <property type="entry name" value="STAS"/>
    <property type="match status" value="1"/>
</dbReference>
<accession>A0A1G9FSU3</accession>
<sequence>MIYLMTNKHTTNSINLLNNRVFSDNLSDQIIDTGHKFDSGEGRTASLPFDLFEEIRGDSTVLSLHGVYNTQTVKHLKPRLYELSEEWDGRTIVDLNKALFIDVSCLAVFFKAHKAALRKGGSVVFVNRNEHIQKIFHAVKMDRILNIVPSLEAADVFLNDKAQAV</sequence>
<dbReference type="SUPFAM" id="SSF52091">
    <property type="entry name" value="SpoIIaa-like"/>
    <property type="match status" value="1"/>
</dbReference>
<name>A0A1G9FSU3_9BACT</name>
<dbReference type="Gene3D" id="3.30.750.24">
    <property type="entry name" value="STAS domain"/>
    <property type="match status" value="1"/>
</dbReference>
<evidence type="ECO:0000313" key="3">
    <source>
        <dbReference type="Proteomes" id="UP000199053"/>
    </source>
</evidence>
<dbReference type="InterPro" id="IPR002645">
    <property type="entry name" value="STAS_dom"/>
</dbReference>
<dbReference type="PANTHER" id="PTHR33495">
    <property type="entry name" value="ANTI-SIGMA FACTOR ANTAGONIST TM_1081-RELATED-RELATED"/>
    <property type="match status" value="1"/>
</dbReference>
<dbReference type="GO" id="GO:0043856">
    <property type="term" value="F:anti-sigma factor antagonist activity"/>
    <property type="evidence" value="ECO:0007669"/>
    <property type="project" value="TreeGrafter"/>
</dbReference>
<dbReference type="PROSITE" id="PS50801">
    <property type="entry name" value="STAS"/>
    <property type="match status" value="1"/>
</dbReference>
<dbReference type="PANTHER" id="PTHR33495:SF2">
    <property type="entry name" value="ANTI-SIGMA FACTOR ANTAGONIST TM_1081-RELATED"/>
    <property type="match status" value="1"/>
</dbReference>
<dbReference type="OrthoDB" id="5456463at2"/>
<dbReference type="CDD" id="cd07043">
    <property type="entry name" value="STAS_anti-anti-sigma_factors"/>
    <property type="match status" value="1"/>
</dbReference>
<protein>
    <submittedName>
        <fullName evidence="2">Anti-anti-sigma factor</fullName>
    </submittedName>
</protein>
<feature type="domain" description="STAS" evidence="1">
    <location>
        <begin position="61"/>
        <end position="165"/>
    </location>
</feature>
<dbReference type="AlphaFoldDB" id="A0A1G9FSU3"/>
<reference evidence="3" key="1">
    <citation type="submission" date="2016-10" db="EMBL/GenBank/DDBJ databases">
        <authorList>
            <person name="Varghese N."/>
            <person name="Submissions S."/>
        </authorList>
    </citation>
    <scope>NUCLEOTIDE SEQUENCE [LARGE SCALE GENOMIC DNA]</scope>
    <source>
        <strain evidence="3">DSM 16995</strain>
    </source>
</reference>
<keyword evidence="3" id="KW-1185">Reference proteome</keyword>
<evidence type="ECO:0000259" key="1">
    <source>
        <dbReference type="PROSITE" id="PS50801"/>
    </source>
</evidence>
<dbReference type="Proteomes" id="UP000199053">
    <property type="component" value="Unassembled WGS sequence"/>
</dbReference>
<dbReference type="InterPro" id="IPR036513">
    <property type="entry name" value="STAS_dom_sf"/>
</dbReference>
<proteinExistence type="predicted"/>
<dbReference type="STRING" id="246191.SAMN05660337_1690"/>